<reference evidence="2 3" key="1">
    <citation type="submission" date="2020-08" db="EMBL/GenBank/DDBJ databases">
        <title>Sequencing the genomes of 1000 actinobacteria strains.</title>
        <authorList>
            <person name="Klenk H.-P."/>
        </authorList>
    </citation>
    <scope>NUCLEOTIDE SEQUENCE [LARGE SCALE GENOMIC DNA]</scope>
    <source>
        <strain evidence="2 3">DSM 102122</strain>
    </source>
</reference>
<sequence>MALNIKDPTTERLAAELAALTNDTKTGAVRSALEERLERVLASRAAAGRRERLQRFLVDEVWPQVSVEVRGHPLTKAEREEILGIGAEGV</sequence>
<comment type="caution">
    <text evidence="2">The sequence shown here is derived from an EMBL/GenBank/DDBJ whole genome shotgun (WGS) entry which is preliminary data.</text>
</comment>
<dbReference type="Proteomes" id="UP000542813">
    <property type="component" value="Unassembled WGS sequence"/>
</dbReference>
<organism evidence="2 3">
    <name type="scientific">Jiangella mangrovi</name>
    <dbReference type="NCBI Taxonomy" id="1524084"/>
    <lineage>
        <taxon>Bacteria</taxon>
        <taxon>Bacillati</taxon>
        <taxon>Actinomycetota</taxon>
        <taxon>Actinomycetes</taxon>
        <taxon>Jiangellales</taxon>
        <taxon>Jiangellaceae</taxon>
        <taxon>Jiangella</taxon>
    </lineage>
</organism>
<evidence type="ECO:0000256" key="1">
    <source>
        <dbReference type="ARBA" id="ARBA00022649"/>
    </source>
</evidence>
<proteinExistence type="predicted"/>
<protein>
    <submittedName>
        <fullName evidence="2">Antitoxin VapB</fullName>
    </submittedName>
</protein>
<dbReference type="Pfam" id="PF07704">
    <property type="entry name" value="PSK_trans_fac"/>
    <property type="match status" value="1"/>
</dbReference>
<evidence type="ECO:0000313" key="3">
    <source>
        <dbReference type="Proteomes" id="UP000542813"/>
    </source>
</evidence>
<keyword evidence="3" id="KW-1185">Reference proteome</keyword>
<dbReference type="InterPro" id="IPR011660">
    <property type="entry name" value="VapB-like"/>
</dbReference>
<dbReference type="EMBL" id="JACHMM010000001">
    <property type="protein sequence ID" value="MBB5789025.1"/>
    <property type="molecule type" value="Genomic_DNA"/>
</dbReference>
<dbReference type="RefSeq" id="WP_184824107.1">
    <property type="nucleotide sequence ID" value="NZ_JACHMM010000001.1"/>
</dbReference>
<accession>A0A7W9LM95</accession>
<dbReference type="AlphaFoldDB" id="A0A7W9LM95"/>
<keyword evidence="1" id="KW-1277">Toxin-antitoxin system</keyword>
<evidence type="ECO:0000313" key="2">
    <source>
        <dbReference type="EMBL" id="MBB5789025.1"/>
    </source>
</evidence>
<gene>
    <name evidence="2" type="ORF">HD601_003600</name>
</gene>
<name>A0A7W9LM95_9ACTN</name>